<sequence length="173" mass="18595">MGPDLRDDVHGALVVVRPETGEGAPRFAAMLAGMYRRWAGRHGYDVRLDETRTADGAGIREATLRVAAPAAFAALFDEQGTHRLVWIPPTVEDGRRRTSLAAVEVGPLPEGPVPPHLPSAWGDQARSYVLHPYRMVKDLRTGHTEDDPDAVFAGGIDGFLDAAIRAGRSPGPA</sequence>
<organism evidence="2 3">
    <name type="scientific">Pseudonocardia humida</name>
    <dbReference type="NCBI Taxonomy" id="2800819"/>
    <lineage>
        <taxon>Bacteria</taxon>
        <taxon>Bacillati</taxon>
        <taxon>Actinomycetota</taxon>
        <taxon>Actinomycetes</taxon>
        <taxon>Pseudonocardiales</taxon>
        <taxon>Pseudonocardiaceae</taxon>
        <taxon>Pseudonocardia</taxon>
    </lineage>
</organism>
<dbReference type="PANTHER" id="PTHR43116:SF3">
    <property type="entry name" value="CLASS I PEPTIDE CHAIN RELEASE FACTOR"/>
    <property type="match status" value="1"/>
</dbReference>
<dbReference type="Proteomes" id="UP001165283">
    <property type="component" value="Unassembled WGS sequence"/>
</dbReference>
<dbReference type="Pfam" id="PF03462">
    <property type="entry name" value="PCRF"/>
    <property type="match status" value="1"/>
</dbReference>
<evidence type="ECO:0000313" key="2">
    <source>
        <dbReference type="EMBL" id="MCO1658035.1"/>
    </source>
</evidence>
<dbReference type="EMBL" id="JAGSOV010000049">
    <property type="protein sequence ID" value="MCO1658035.1"/>
    <property type="molecule type" value="Genomic_DNA"/>
</dbReference>
<dbReference type="InterPro" id="IPR045853">
    <property type="entry name" value="Pep_chain_release_fac_I_sf"/>
</dbReference>
<dbReference type="InterPro" id="IPR005139">
    <property type="entry name" value="PCRF"/>
</dbReference>
<name>A0ABT1A4X0_9PSEU</name>
<keyword evidence="3" id="KW-1185">Reference proteome</keyword>
<protein>
    <submittedName>
        <fullName evidence="2">PCRF domain-containing protein</fullName>
    </submittedName>
</protein>
<proteinExistence type="predicted"/>
<dbReference type="PANTHER" id="PTHR43116">
    <property type="entry name" value="PEPTIDE CHAIN RELEASE FACTOR 2"/>
    <property type="match status" value="1"/>
</dbReference>
<feature type="domain" description="Peptide chain release factor" evidence="1">
    <location>
        <begin position="6"/>
        <end position="103"/>
    </location>
</feature>
<comment type="caution">
    <text evidence="2">The sequence shown here is derived from an EMBL/GenBank/DDBJ whole genome shotgun (WGS) entry which is preliminary data.</text>
</comment>
<evidence type="ECO:0000313" key="3">
    <source>
        <dbReference type="Proteomes" id="UP001165283"/>
    </source>
</evidence>
<reference evidence="2" key="1">
    <citation type="submission" date="2021-04" db="EMBL/GenBank/DDBJ databases">
        <title>Pseudonocardia sp. nov., isolated from sandy soil of mangrove forest.</title>
        <authorList>
            <person name="Zan Z."/>
            <person name="Huang R."/>
            <person name="Liu W."/>
        </authorList>
    </citation>
    <scope>NUCLEOTIDE SEQUENCE</scope>
    <source>
        <strain evidence="2">S2-4</strain>
    </source>
</reference>
<accession>A0ABT1A4X0</accession>
<dbReference type="Gene3D" id="3.30.70.1660">
    <property type="match status" value="1"/>
</dbReference>
<gene>
    <name evidence="2" type="ORF">KDL28_23515</name>
</gene>
<evidence type="ECO:0000259" key="1">
    <source>
        <dbReference type="Pfam" id="PF03462"/>
    </source>
</evidence>
<dbReference type="SUPFAM" id="SSF75620">
    <property type="entry name" value="Release factor"/>
    <property type="match status" value="1"/>
</dbReference>